<sequence>MMITKTLWKDMIRAIKKSKGRFFSLMCLMALGSFALVGLKVTGPDMERTASHYLEKQQVMDMAVLASHQFSQEDRKELNTLKDVVLEYGHLIDLNITKDQQALRLYSLPNKLSKPLLVEGHWPKQDTEIVLSTALEKSYQLGDTIRVTPPSKGLLTSERFRVVGFAHSSELWSKSNLGGLRQVMVASMLMLLVGPTFLKGMPIFYVSDLIIFVLRTPFLNNTVKL</sequence>
<proteinExistence type="predicted"/>
<accession>A0A9X9QR51</accession>
<dbReference type="PANTHER" id="PTHR30287">
    <property type="entry name" value="MEMBRANE COMPONENT OF PREDICTED ABC SUPERFAMILY METABOLITE UPTAKE TRANSPORTER"/>
    <property type="match status" value="1"/>
</dbReference>
<protein>
    <submittedName>
        <fullName evidence="1">ABC transporter permease</fullName>
    </submittedName>
</protein>
<dbReference type="Proteomes" id="UP000373301">
    <property type="component" value="Unassembled WGS sequence"/>
</dbReference>
<name>A0A9X9QR51_STRDY</name>
<evidence type="ECO:0000313" key="2">
    <source>
        <dbReference type="Proteomes" id="UP000373301"/>
    </source>
</evidence>
<reference evidence="1 2" key="1">
    <citation type="submission" date="2019-05" db="EMBL/GenBank/DDBJ databases">
        <authorList>
            <consortium name="Pathogen Informatics"/>
        </authorList>
    </citation>
    <scope>NUCLEOTIDE SEQUENCE [LARGE SCALE GENOMIC DNA]</scope>
    <source>
        <strain evidence="1 2">NCTC7982</strain>
    </source>
</reference>
<gene>
    <name evidence="1" type="ORF">NCTC7982_01719</name>
</gene>
<dbReference type="EMBL" id="CABEIM010000003">
    <property type="protein sequence ID" value="VTS83975.1"/>
    <property type="molecule type" value="Genomic_DNA"/>
</dbReference>
<dbReference type="PANTHER" id="PTHR30287:SF1">
    <property type="entry name" value="INNER MEMBRANE PROTEIN"/>
    <property type="match status" value="1"/>
</dbReference>
<dbReference type="InterPro" id="IPR038766">
    <property type="entry name" value="Membrane_comp_ABC_pdt"/>
</dbReference>
<dbReference type="GO" id="GO:0005886">
    <property type="term" value="C:plasma membrane"/>
    <property type="evidence" value="ECO:0007669"/>
    <property type="project" value="TreeGrafter"/>
</dbReference>
<dbReference type="AlphaFoldDB" id="A0A9X9QR51"/>
<evidence type="ECO:0000313" key="1">
    <source>
        <dbReference type="EMBL" id="VTS83975.1"/>
    </source>
</evidence>
<organism evidence="1 2">
    <name type="scientific">Streptococcus dysgalactiae</name>
    <dbReference type="NCBI Taxonomy" id="1334"/>
    <lineage>
        <taxon>Bacteria</taxon>
        <taxon>Bacillati</taxon>
        <taxon>Bacillota</taxon>
        <taxon>Bacilli</taxon>
        <taxon>Lactobacillales</taxon>
        <taxon>Streptococcaceae</taxon>
        <taxon>Streptococcus</taxon>
    </lineage>
</organism>
<comment type="caution">
    <text evidence="1">The sequence shown here is derived from an EMBL/GenBank/DDBJ whole genome shotgun (WGS) entry which is preliminary data.</text>
</comment>